<dbReference type="EMBL" id="JH815872">
    <property type="protein sequence ID" value="EKC26243.1"/>
    <property type="molecule type" value="Genomic_DNA"/>
</dbReference>
<dbReference type="HOGENOM" id="CLU_3034398_0_0_1"/>
<dbReference type="AlphaFoldDB" id="K1PWZ4"/>
<evidence type="ECO:0000313" key="1">
    <source>
        <dbReference type="EMBL" id="EKC26243.1"/>
    </source>
</evidence>
<reference evidence="1" key="1">
    <citation type="journal article" date="2012" name="Nature">
        <title>The oyster genome reveals stress adaptation and complexity of shell formation.</title>
        <authorList>
            <person name="Zhang G."/>
            <person name="Fang X."/>
            <person name="Guo X."/>
            <person name="Li L."/>
            <person name="Luo R."/>
            <person name="Xu F."/>
            <person name="Yang P."/>
            <person name="Zhang L."/>
            <person name="Wang X."/>
            <person name="Qi H."/>
            <person name="Xiong Z."/>
            <person name="Que H."/>
            <person name="Xie Y."/>
            <person name="Holland P.W."/>
            <person name="Paps J."/>
            <person name="Zhu Y."/>
            <person name="Wu F."/>
            <person name="Chen Y."/>
            <person name="Wang J."/>
            <person name="Peng C."/>
            <person name="Meng J."/>
            <person name="Yang L."/>
            <person name="Liu J."/>
            <person name="Wen B."/>
            <person name="Zhang N."/>
            <person name="Huang Z."/>
            <person name="Zhu Q."/>
            <person name="Feng Y."/>
            <person name="Mount A."/>
            <person name="Hedgecock D."/>
            <person name="Xu Z."/>
            <person name="Liu Y."/>
            <person name="Domazet-Loso T."/>
            <person name="Du Y."/>
            <person name="Sun X."/>
            <person name="Zhang S."/>
            <person name="Liu B."/>
            <person name="Cheng P."/>
            <person name="Jiang X."/>
            <person name="Li J."/>
            <person name="Fan D."/>
            <person name="Wang W."/>
            <person name="Fu W."/>
            <person name="Wang T."/>
            <person name="Wang B."/>
            <person name="Zhang J."/>
            <person name="Peng Z."/>
            <person name="Li Y."/>
            <person name="Li N."/>
            <person name="Wang J."/>
            <person name="Chen M."/>
            <person name="He Y."/>
            <person name="Tan F."/>
            <person name="Song X."/>
            <person name="Zheng Q."/>
            <person name="Huang R."/>
            <person name="Yang H."/>
            <person name="Du X."/>
            <person name="Chen L."/>
            <person name="Yang M."/>
            <person name="Gaffney P.M."/>
            <person name="Wang S."/>
            <person name="Luo L."/>
            <person name="She Z."/>
            <person name="Ming Y."/>
            <person name="Huang W."/>
            <person name="Zhang S."/>
            <person name="Huang B."/>
            <person name="Zhang Y."/>
            <person name="Qu T."/>
            <person name="Ni P."/>
            <person name="Miao G."/>
            <person name="Wang J."/>
            <person name="Wang Q."/>
            <person name="Steinberg C.E."/>
            <person name="Wang H."/>
            <person name="Li N."/>
            <person name="Qian L."/>
            <person name="Zhang G."/>
            <person name="Li Y."/>
            <person name="Yang H."/>
            <person name="Liu X."/>
            <person name="Wang J."/>
            <person name="Yin Y."/>
            <person name="Wang J."/>
        </authorList>
    </citation>
    <scope>NUCLEOTIDE SEQUENCE [LARGE SCALE GENOMIC DNA]</scope>
    <source>
        <strain evidence="1">05x7-T-G4-1.051#20</strain>
    </source>
</reference>
<protein>
    <submittedName>
        <fullName evidence="1">Uncharacterized protein</fullName>
    </submittedName>
</protein>
<organism evidence="1">
    <name type="scientific">Magallana gigas</name>
    <name type="common">Pacific oyster</name>
    <name type="synonym">Crassostrea gigas</name>
    <dbReference type="NCBI Taxonomy" id="29159"/>
    <lineage>
        <taxon>Eukaryota</taxon>
        <taxon>Metazoa</taxon>
        <taxon>Spiralia</taxon>
        <taxon>Lophotrochozoa</taxon>
        <taxon>Mollusca</taxon>
        <taxon>Bivalvia</taxon>
        <taxon>Autobranchia</taxon>
        <taxon>Pteriomorphia</taxon>
        <taxon>Ostreida</taxon>
        <taxon>Ostreoidea</taxon>
        <taxon>Ostreidae</taxon>
        <taxon>Magallana</taxon>
    </lineage>
</organism>
<accession>K1PWZ4</accession>
<dbReference type="InParanoid" id="K1PWZ4"/>
<gene>
    <name evidence="1" type="ORF">CGI_10005506</name>
</gene>
<name>K1PWZ4_MAGGI</name>
<sequence>MPNSGGSDFLHHALAIYPIQEVNPQVTLTAGRALYNLYLKAYPCPNSTRLSATIK</sequence>
<proteinExistence type="predicted"/>